<evidence type="ECO:0000256" key="1">
    <source>
        <dbReference type="ARBA" id="ARBA00023002"/>
    </source>
</evidence>
<accession>A0A9W6FHS4</accession>
<evidence type="ECO:0000313" key="9">
    <source>
        <dbReference type="Proteomes" id="UP001245370"/>
    </source>
</evidence>
<protein>
    <submittedName>
        <fullName evidence="6">2-hydroxy-3-oxopropionate reductase</fullName>
        <ecNumber evidence="7">1.1.1.60</ecNumber>
    </submittedName>
</protein>
<dbReference type="Proteomes" id="UP001144397">
    <property type="component" value="Unassembled WGS sequence"/>
</dbReference>
<dbReference type="AlphaFoldDB" id="A0A9W6FHS4"/>
<comment type="caution">
    <text evidence="6">The sequence shown here is derived from an EMBL/GenBank/DDBJ whole genome shotgun (WGS) entry which is preliminary data.</text>
</comment>
<keyword evidence="1 7" id="KW-0560">Oxidoreductase</keyword>
<evidence type="ECO:0000256" key="2">
    <source>
        <dbReference type="ARBA" id="ARBA00023027"/>
    </source>
</evidence>
<dbReference type="Gene3D" id="3.40.50.720">
    <property type="entry name" value="NAD(P)-binding Rossmann-like Domain"/>
    <property type="match status" value="1"/>
</dbReference>
<dbReference type="GO" id="GO:0008679">
    <property type="term" value="F:2-hydroxy-3-oxopropionate reductase activity"/>
    <property type="evidence" value="ECO:0007669"/>
    <property type="project" value="UniProtKB-EC"/>
</dbReference>
<dbReference type="Pfam" id="PF14833">
    <property type="entry name" value="NAD_binding_11"/>
    <property type="match status" value="1"/>
</dbReference>
<reference evidence="7 9" key="2">
    <citation type="submission" date="2023-07" db="EMBL/GenBank/DDBJ databases">
        <title>Genomic Encyclopedia of Type Strains, Phase IV (KMG-IV): sequencing the most valuable type-strain genomes for metagenomic binning, comparative biology and taxonomic classification.</title>
        <authorList>
            <person name="Goeker M."/>
        </authorList>
    </citation>
    <scope>NUCLEOTIDE SEQUENCE [LARGE SCALE GENOMIC DNA]</scope>
    <source>
        <strain evidence="7 9">DSM 338</strain>
    </source>
</reference>
<dbReference type="RefSeq" id="WP_281804466.1">
    <property type="nucleotide sequence ID" value="NZ_BSDO01000001.1"/>
</dbReference>
<dbReference type="GO" id="GO:0051287">
    <property type="term" value="F:NAD binding"/>
    <property type="evidence" value="ECO:0007669"/>
    <property type="project" value="InterPro"/>
</dbReference>
<dbReference type="SUPFAM" id="SSF51735">
    <property type="entry name" value="NAD(P)-binding Rossmann-fold domains"/>
    <property type="match status" value="1"/>
</dbReference>
<dbReference type="PANTHER" id="PTHR43060:SF15">
    <property type="entry name" value="3-HYDROXYISOBUTYRATE DEHYDROGENASE-LIKE 1, MITOCHONDRIAL-RELATED"/>
    <property type="match status" value="1"/>
</dbReference>
<dbReference type="EMBL" id="BSDO01000001">
    <property type="protein sequence ID" value="GLI20370.1"/>
    <property type="molecule type" value="Genomic_DNA"/>
</dbReference>
<dbReference type="Gene3D" id="1.10.1040.10">
    <property type="entry name" value="N-(1-d-carboxylethyl)-l-norvaline Dehydrogenase, domain 2"/>
    <property type="match status" value="1"/>
</dbReference>
<dbReference type="PANTHER" id="PTHR43060">
    <property type="entry name" value="3-HYDROXYISOBUTYRATE DEHYDROGENASE-LIKE 1, MITOCHONDRIAL-RELATED"/>
    <property type="match status" value="1"/>
</dbReference>
<dbReference type="InterPro" id="IPR013328">
    <property type="entry name" value="6PGD_dom2"/>
</dbReference>
<dbReference type="InterPro" id="IPR015815">
    <property type="entry name" value="HIBADH-related"/>
</dbReference>
<dbReference type="Proteomes" id="UP001245370">
    <property type="component" value="Unassembled WGS sequence"/>
</dbReference>
<evidence type="ECO:0000313" key="8">
    <source>
        <dbReference type="Proteomes" id="UP001144397"/>
    </source>
</evidence>
<sequence length="303" mass="30742">MAEIAPGARIAFLGTGIMGGHMARRLAQAGFRVAAWNRSRAKAEPLLACGATIAQTPEGALEGAQAAVVMLSTGAVIDEVLFSGAALDALKPGAMLVVMSSIPVETCRAQAEVAAARGIAYVDAPVSGGEVGAREGTLAILAGGDDATIADLSPLFAPMGRATRIGPVGTGQLAKLANQIIVGAAMAGVAEAFAFAAKGGADLKNLRTALMGGFGDSKVLNLHGARMAARDFVPGSPAQYQLKDLKTAQALAGEMGLSLTLLDTLAGLFTDMMAHGGTDRDVSAIFEEVERRSAAHARMGEEA</sequence>
<dbReference type="SUPFAM" id="SSF48179">
    <property type="entry name" value="6-phosphogluconate dehydrogenase C-terminal domain-like"/>
    <property type="match status" value="1"/>
</dbReference>
<evidence type="ECO:0000259" key="4">
    <source>
        <dbReference type="Pfam" id="PF03446"/>
    </source>
</evidence>
<dbReference type="GeneID" id="95760837"/>
<evidence type="ECO:0000259" key="5">
    <source>
        <dbReference type="Pfam" id="PF14833"/>
    </source>
</evidence>
<dbReference type="InterPro" id="IPR036291">
    <property type="entry name" value="NAD(P)-bd_dom_sf"/>
</dbReference>
<proteinExistence type="predicted"/>
<reference evidence="6" key="1">
    <citation type="submission" date="2022-12" db="EMBL/GenBank/DDBJ databases">
        <title>Reference genome sequencing for broad-spectrum identification of bacterial and archaeal isolates by mass spectrometry.</title>
        <authorList>
            <person name="Sekiguchi Y."/>
            <person name="Tourlousse D.M."/>
        </authorList>
    </citation>
    <scope>NUCLEOTIDE SEQUENCE</scope>
    <source>
        <strain evidence="6">301</strain>
    </source>
</reference>
<keyword evidence="9" id="KW-1185">Reference proteome</keyword>
<organism evidence="6 8">
    <name type="scientific">Xanthobacter flavus</name>
    <dbReference type="NCBI Taxonomy" id="281"/>
    <lineage>
        <taxon>Bacteria</taxon>
        <taxon>Pseudomonadati</taxon>
        <taxon>Pseudomonadota</taxon>
        <taxon>Alphaproteobacteria</taxon>
        <taxon>Hyphomicrobiales</taxon>
        <taxon>Xanthobacteraceae</taxon>
        <taxon>Xanthobacter</taxon>
    </lineage>
</organism>
<evidence type="ECO:0000256" key="3">
    <source>
        <dbReference type="PIRSR" id="PIRSR000103-1"/>
    </source>
</evidence>
<dbReference type="EC" id="1.1.1.60" evidence="7"/>
<dbReference type="InterPro" id="IPR008927">
    <property type="entry name" value="6-PGluconate_DH-like_C_sf"/>
</dbReference>
<evidence type="ECO:0000313" key="6">
    <source>
        <dbReference type="EMBL" id="GLI20370.1"/>
    </source>
</evidence>
<gene>
    <name evidence="7" type="ORF">GGQ86_002345</name>
    <name evidence="6" type="ORF">XFLAVUS301_00440</name>
</gene>
<keyword evidence="2" id="KW-0520">NAD</keyword>
<feature type="domain" description="6-phosphogluconate dehydrogenase NADP-binding" evidence="4">
    <location>
        <begin position="9"/>
        <end position="163"/>
    </location>
</feature>
<dbReference type="PIRSF" id="PIRSF000103">
    <property type="entry name" value="HIBADH"/>
    <property type="match status" value="1"/>
</dbReference>
<dbReference type="InterPro" id="IPR006115">
    <property type="entry name" value="6PGDH_NADP-bd"/>
</dbReference>
<dbReference type="GO" id="GO:0050661">
    <property type="term" value="F:NADP binding"/>
    <property type="evidence" value="ECO:0007669"/>
    <property type="project" value="InterPro"/>
</dbReference>
<evidence type="ECO:0000313" key="7">
    <source>
        <dbReference type="EMBL" id="MDR6333875.1"/>
    </source>
</evidence>
<dbReference type="EMBL" id="JAVDPY010000003">
    <property type="protein sequence ID" value="MDR6333875.1"/>
    <property type="molecule type" value="Genomic_DNA"/>
</dbReference>
<dbReference type="Pfam" id="PF03446">
    <property type="entry name" value="NAD_binding_2"/>
    <property type="match status" value="1"/>
</dbReference>
<feature type="active site" evidence="3">
    <location>
        <position position="175"/>
    </location>
</feature>
<feature type="domain" description="3-hydroxyisobutyrate dehydrogenase-like NAD-binding" evidence="5">
    <location>
        <begin position="169"/>
        <end position="286"/>
    </location>
</feature>
<dbReference type="InterPro" id="IPR029154">
    <property type="entry name" value="HIBADH-like_NADP-bd"/>
</dbReference>
<name>A0A9W6FHS4_XANFL</name>